<dbReference type="OMA" id="GIPNTSQ"/>
<reference evidence="4" key="1">
    <citation type="journal article" date="2016" name="Nat. Biotechnol.">
        <title>Sequencing wild and cultivated cassava and related species reveals extensive interspecific hybridization and genetic diversity.</title>
        <authorList>
            <person name="Bredeson J.V."/>
            <person name="Lyons J.B."/>
            <person name="Prochnik S.E."/>
            <person name="Wu G.A."/>
            <person name="Ha C.M."/>
            <person name="Edsinger-Gonzales E."/>
            <person name="Grimwood J."/>
            <person name="Schmutz J."/>
            <person name="Rabbi I.Y."/>
            <person name="Egesi C."/>
            <person name="Nauluvula P."/>
            <person name="Lebot V."/>
            <person name="Ndunguru J."/>
            <person name="Mkamilo G."/>
            <person name="Bart R.S."/>
            <person name="Setter T.L."/>
            <person name="Gleadow R.M."/>
            <person name="Kulakow P."/>
            <person name="Ferguson M.E."/>
            <person name="Rounsley S."/>
            <person name="Rokhsar D.S."/>
        </authorList>
    </citation>
    <scope>NUCLEOTIDE SEQUENCE [LARGE SCALE GENOMIC DNA]</scope>
    <source>
        <strain evidence="4">cv. AM560-2</strain>
    </source>
</reference>
<dbReference type="STRING" id="3983.A0A2C9VES8"/>
<keyword evidence="4" id="KW-1185">Reference proteome</keyword>
<feature type="region of interest" description="Disordered" evidence="1">
    <location>
        <begin position="84"/>
        <end position="115"/>
    </location>
</feature>
<feature type="compositionally biased region" description="Basic and acidic residues" evidence="1">
    <location>
        <begin position="97"/>
        <end position="115"/>
    </location>
</feature>
<comment type="caution">
    <text evidence="3">The sequence shown here is derived from an EMBL/GenBank/DDBJ whole genome shotgun (WGS) entry which is preliminary data.</text>
</comment>
<dbReference type="Proteomes" id="UP000091857">
    <property type="component" value="Chromosome 8"/>
</dbReference>
<keyword evidence="2" id="KW-0812">Transmembrane</keyword>
<dbReference type="OrthoDB" id="1934079at2759"/>
<evidence type="ECO:0000256" key="2">
    <source>
        <dbReference type="SAM" id="Phobius"/>
    </source>
</evidence>
<proteinExistence type="predicted"/>
<organism evidence="3 4">
    <name type="scientific">Manihot esculenta</name>
    <name type="common">Cassava</name>
    <name type="synonym">Jatropha manihot</name>
    <dbReference type="NCBI Taxonomy" id="3983"/>
    <lineage>
        <taxon>Eukaryota</taxon>
        <taxon>Viridiplantae</taxon>
        <taxon>Streptophyta</taxon>
        <taxon>Embryophyta</taxon>
        <taxon>Tracheophyta</taxon>
        <taxon>Spermatophyta</taxon>
        <taxon>Magnoliopsida</taxon>
        <taxon>eudicotyledons</taxon>
        <taxon>Gunneridae</taxon>
        <taxon>Pentapetalae</taxon>
        <taxon>rosids</taxon>
        <taxon>fabids</taxon>
        <taxon>Malpighiales</taxon>
        <taxon>Euphorbiaceae</taxon>
        <taxon>Crotonoideae</taxon>
        <taxon>Manihoteae</taxon>
        <taxon>Manihot</taxon>
    </lineage>
</organism>
<gene>
    <name evidence="3" type="ORF">MANES_08G049900v8</name>
</gene>
<evidence type="ECO:0000256" key="1">
    <source>
        <dbReference type="SAM" id="MobiDB-lite"/>
    </source>
</evidence>
<feature type="transmembrane region" description="Helical" evidence="2">
    <location>
        <begin position="36"/>
        <end position="57"/>
    </location>
</feature>
<evidence type="ECO:0000313" key="3">
    <source>
        <dbReference type="EMBL" id="OAY43195.1"/>
    </source>
</evidence>
<keyword evidence="2" id="KW-0472">Membrane</keyword>
<accession>A0A2C9VES8</accession>
<protein>
    <submittedName>
        <fullName evidence="3">Uncharacterized protein</fullName>
    </submittedName>
</protein>
<name>A0A2C9VES8_MANES</name>
<dbReference type="PANTHER" id="PTHR33429:SF19">
    <property type="entry name" value="FISSION REGULATOR-LIKE PROTEIN"/>
    <property type="match status" value="1"/>
</dbReference>
<dbReference type="EMBL" id="CM004394">
    <property type="protein sequence ID" value="OAY43195.1"/>
    <property type="molecule type" value="Genomic_DNA"/>
</dbReference>
<sequence length="115" mass="12050">MGFMVAGLHDQLRPVVEAPPAAADASCYSHRSIETLVVVVAVITIICVIAGIIARLCGGQHFGSNGEHDIEGWVEKRCKSCIDGGVTTAPPPPPPAEKAKPPLEEAKPATEEAKK</sequence>
<dbReference type="Gramene" id="Manes.08G049900.1.v8.1">
    <property type="protein sequence ID" value="Manes.08G049900.1.v8.1.CDS.1"/>
    <property type="gene ID" value="Manes.08G049900.v8.1"/>
</dbReference>
<dbReference type="AlphaFoldDB" id="A0A2C9VES8"/>
<dbReference type="PANTHER" id="PTHR33429">
    <property type="entry name" value="OS02G0708000 PROTEIN-RELATED"/>
    <property type="match status" value="1"/>
</dbReference>
<keyword evidence="2" id="KW-1133">Transmembrane helix</keyword>
<evidence type="ECO:0000313" key="4">
    <source>
        <dbReference type="Proteomes" id="UP000091857"/>
    </source>
</evidence>